<keyword evidence="2" id="KW-1185">Reference proteome</keyword>
<accession>A0ACB7S6H7</accession>
<sequence>MSGYLGDLSARQQAALDKFREAVADVRKPSHTDAFLLRWLRAFVAALTSDVVQRHCVYMLEYAESLKRLASVQAPTELETHYLVIDVDNFSLRQVYSWQAVKTITDMLQMMEDHFPECLEKCIIINAPYFFPMVWKLMKPFLTQRTTDKVEVFAKADLWKERLISIIDAALLPAHWGGDMVGPDGDPRCRHKVNYGGRFEEGPNSMALSLFDEPGVMKQTIGRRGRWEFEVNVSHEDVELSWCFQTAAGDLGFGLRMRDGESLLPVRRIDASGQIPQEGSWRCTKAGTYVLEFDNSYSWLTEKKLAYVVKVQAPNGSI</sequence>
<comment type="caution">
    <text evidence="1">The sequence shown here is derived from an EMBL/GenBank/DDBJ whole genome shotgun (WGS) entry which is preliminary data.</text>
</comment>
<name>A0ACB7S6H7_HYAAI</name>
<evidence type="ECO:0000313" key="2">
    <source>
        <dbReference type="Proteomes" id="UP000821845"/>
    </source>
</evidence>
<reference evidence="1" key="1">
    <citation type="submission" date="2020-05" db="EMBL/GenBank/DDBJ databases">
        <title>Large-scale comparative analyses of tick genomes elucidate their genetic diversity and vector capacities.</title>
        <authorList>
            <person name="Jia N."/>
            <person name="Wang J."/>
            <person name="Shi W."/>
            <person name="Du L."/>
            <person name="Sun Y."/>
            <person name="Zhan W."/>
            <person name="Jiang J."/>
            <person name="Wang Q."/>
            <person name="Zhang B."/>
            <person name="Ji P."/>
            <person name="Sakyi L.B."/>
            <person name="Cui X."/>
            <person name="Yuan T."/>
            <person name="Jiang B."/>
            <person name="Yang W."/>
            <person name="Lam T.T.-Y."/>
            <person name="Chang Q."/>
            <person name="Ding S."/>
            <person name="Wang X."/>
            <person name="Zhu J."/>
            <person name="Ruan X."/>
            <person name="Zhao L."/>
            <person name="Wei J."/>
            <person name="Que T."/>
            <person name="Du C."/>
            <person name="Cheng J."/>
            <person name="Dai P."/>
            <person name="Han X."/>
            <person name="Huang E."/>
            <person name="Gao Y."/>
            <person name="Liu J."/>
            <person name="Shao H."/>
            <person name="Ye R."/>
            <person name="Li L."/>
            <person name="Wei W."/>
            <person name="Wang X."/>
            <person name="Wang C."/>
            <person name="Yang T."/>
            <person name="Huo Q."/>
            <person name="Li W."/>
            <person name="Guo W."/>
            <person name="Chen H."/>
            <person name="Zhou L."/>
            <person name="Ni X."/>
            <person name="Tian J."/>
            <person name="Zhou Y."/>
            <person name="Sheng Y."/>
            <person name="Liu T."/>
            <person name="Pan Y."/>
            <person name="Xia L."/>
            <person name="Li J."/>
            <person name="Zhao F."/>
            <person name="Cao W."/>
        </authorList>
    </citation>
    <scope>NUCLEOTIDE SEQUENCE</scope>
    <source>
        <strain evidence="1">Hyas-2018</strain>
    </source>
</reference>
<dbReference type="Proteomes" id="UP000821845">
    <property type="component" value="Chromosome 6"/>
</dbReference>
<gene>
    <name evidence="1" type="ORF">HPB50_014949</name>
</gene>
<evidence type="ECO:0000313" key="1">
    <source>
        <dbReference type="EMBL" id="KAH6928359.1"/>
    </source>
</evidence>
<dbReference type="EMBL" id="CM023486">
    <property type="protein sequence ID" value="KAH6928359.1"/>
    <property type="molecule type" value="Genomic_DNA"/>
</dbReference>
<protein>
    <submittedName>
        <fullName evidence="1">Uncharacterized protein</fullName>
    </submittedName>
</protein>
<proteinExistence type="predicted"/>
<organism evidence="1 2">
    <name type="scientific">Hyalomma asiaticum</name>
    <name type="common">Tick</name>
    <dbReference type="NCBI Taxonomy" id="266040"/>
    <lineage>
        <taxon>Eukaryota</taxon>
        <taxon>Metazoa</taxon>
        <taxon>Ecdysozoa</taxon>
        <taxon>Arthropoda</taxon>
        <taxon>Chelicerata</taxon>
        <taxon>Arachnida</taxon>
        <taxon>Acari</taxon>
        <taxon>Parasitiformes</taxon>
        <taxon>Ixodida</taxon>
        <taxon>Ixodoidea</taxon>
        <taxon>Ixodidae</taxon>
        <taxon>Hyalomminae</taxon>
        <taxon>Hyalomma</taxon>
    </lineage>
</organism>